<evidence type="ECO:0000256" key="1">
    <source>
        <dbReference type="ARBA" id="ARBA00005495"/>
    </source>
</evidence>
<dbReference type="STRING" id="675824.A0A1E3PTV0"/>
<dbReference type="PANTHER" id="PTHR33337">
    <property type="entry name" value="GFA DOMAIN-CONTAINING PROTEIN"/>
    <property type="match status" value="1"/>
</dbReference>
<sequence>QCLCHCYDCRKIGGSTYSVNLIIADSAFTLLTHSTLKYVSKLADSGKKVEQYFCGNCGTTLYSLCVGMPGVHVIKAGTLDDINGLDDSKPVAELFVPHRVCWVPAILDSKQAVAME</sequence>
<feature type="domain" description="CENP-V/GFA" evidence="5">
    <location>
        <begin position="1"/>
        <end position="89"/>
    </location>
</feature>
<dbReference type="InterPro" id="IPR011057">
    <property type="entry name" value="Mss4-like_sf"/>
</dbReference>
<accession>A0A1E3PTV0</accession>
<evidence type="ECO:0000313" key="7">
    <source>
        <dbReference type="Proteomes" id="UP000094385"/>
    </source>
</evidence>
<keyword evidence="4" id="KW-0456">Lyase</keyword>
<feature type="non-terminal residue" evidence="6">
    <location>
        <position position="1"/>
    </location>
</feature>
<comment type="similarity">
    <text evidence="1">Belongs to the Gfa family.</text>
</comment>
<organism evidence="6 7">
    <name type="scientific">Lipomyces starkeyi NRRL Y-11557</name>
    <dbReference type="NCBI Taxonomy" id="675824"/>
    <lineage>
        <taxon>Eukaryota</taxon>
        <taxon>Fungi</taxon>
        <taxon>Dikarya</taxon>
        <taxon>Ascomycota</taxon>
        <taxon>Saccharomycotina</taxon>
        <taxon>Lipomycetes</taxon>
        <taxon>Lipomycetales</taxon>
        <taxon>Lipomycetaceae</taxon>
        <taxon>Lipomyces</taxon>
    </lineage>
</organism>
<evidence type="ECO:0000256" key="2">
    <source>
        <dbReference type="ARBA" id="ARBA00022723"/>
    </source>
</evidence>
<dbReference type="GO" id="GO:0046872">
    <property type="term" value="F:metal ion binding"/>
    <property type="evidence" value="ECO:0007669"/>
    <property type="project" value="UniProtKB-KW"/>
</dbReference>
<dbReference type="PROSITE" id="PS51891">
    <property type="entry name" value="CENP_V_GFA"/>
    <property type="match status" value="1"/>
</dbReference>
<evidence type="ECO:0000256" key="3">
    <source>
        <dbReference type="ARBA" id="ARBA00022833"/>
    </source>
</evidence>
<protein>
    <recommendedName>
        <fullName evidence="5">CENP-V/GFA domain-containing protein</fullName>
    </recommendedName>
</protein>
<reference evidence="6 7" key="1">
    <citation type="journal article" date="2016" name="Proc. Natl. Acad. Sci. U.S.A.">
        <title>Comparative genomics of biotechnologically important yeasts.</title>
        <authorList>
            <person name="Riley R."/>
            <person name="Haridas S."/>
            <person name="Wolfe K.H."/>
            <person name="Lopes M.R."/>
            <person name="Hittinger C.T."/>
            <person name="Goeker M."/>
            <person name="Salamov A.A."/>
            <person name="Wisecaver J.H."/>
            <person name="Long T.M."/>
            <person name="Calvey C.H."/>
            <person name="Aerts A.L."/>
            <person name="Barry K.W."/>
            <person name="Choi C."/>
            <person name="Clum A."/>
            <person name="Coughlan A.Y."/>
            <person name="Deshpande S."/>
            <person name="Douglass A.P."/>
            <person name="Hanson S.J."/>
            <person name="Klenk H.-P."/>
            <person name="LaButti K.M."/>
            <person name="Lapidus A."/>
            <person name="Lindquist E.A."/>
            <person name="Lipzen A.M."/>
            <person name="Meier-Kolthoff J.P."/>
            <person name="Ohm R.A."/>
            <person name="Otillar R.P."/>
            <person name="Pangilinan J.L."/>
            <person name="Peng Y."/>
            <person name="Rokas A."/>
            <person name="Rosa C.A."/>
            <person name="Scheuner C."/>
            <person name="Sibirny A.A."/>
            <person name="Slot J.C."/>
            <person name="Stielow J.B."/>
            <person name="Sun H."/>
            <person name="Kurtzman C.P."/>
            <person name="Blackwell M."/>
            <person name="Grigoriev I.V."/>
            <person name="Jeffries T.W."/>
        </authorList>
    </citation>
    <scope>NUCLEOTIDE SEQUENCE [LARGE SCALE GENOMIC DNA]</scope>
    <source>
        <strain evidence="6 7">NRRL Y-11557</strain>
    </source>
</reference>
<dbReference type="Proteomes" id="UP000094385">
    <property type="component" value="Unassembled WGS sequence"/>
</dbReference>
<name>A0A1E3PTV0_LIPST</name>
<dbReference type="SUPFAM" id="SSF51316">
    <property type="entry name" value="Mss4-like"/>
    <property type="match status" value="1"/>
</dbReference>
<evidence type="ECO:0000259" key="5">
    <source>
        <dbReference type="PROSITE" id="PS51891"/>
    </source>
</evidence>
<keyword evidence="3" id="KW-0862">Zinc</keyword>
<dbReference type="EMBL" id="KV454309">
    <property type="protein sequence ID" value="ODQ68859.1"/>
    <property type="molecule type" value="Genomic_DNA"/>
</dbReference>
<dbReference type="AlphaFoldDB" id="A0A1E3PTV0"/>
<dbReference type="InterPro" id="IPR006913">
    <property type="entry name" value="CENP-V/GFA"/>
</dbReference>
<dbReference type="Gene3D" id="3.90.1590.10">
    <property type="entry name" value="glutathione-dependent formaldehyde- activating enzyme (gfa)"/>
    <property type="match status" value="1"/>
</dbReference>
<proteinExistence type="inferred from homology"/>
<dbReference type="Pfam" id="PF04828">
    <property type="entry name" value="GFA"/>
    <property type="match status" value="1"/>
</dbReference>
<evidence type="ECO:0000256" key="4">
    <source>
        <dbReference type="ARBA" id="ARBA00023239"/>
    </source>
</evidence>
<keyword evidence="2" id="KW-0479">Metal-binding</keyword>
<dbReference type="GO" id="GO:0016846">
    <property type="term" value="F:carbon-sulfur lyase activity"/>
    <property type="evidence" value="ECO:0007669"/>
    <property type="project" value="InterPro"/>
</dbReference>
<gene>
    <name evidence="6" type="ORF">LIPSTDRAFT_60006</name>
</gene>
<dbReference type="PANTHER" id="PTHR33337:SF30">
    <property type="entry name" value="DUF636 DOMAIN PROTEIN (AFU_ORTHOLOGUE AFUA_1G03180)"/>
    <property type="match status" value="1"/>
</dbReference>
<keyword evidence="7" id="KW-1185">Reference proteome</keyword>
<evidence type="ECO:0000313" key="6">
    <source>
        <dbReference type="EMBL" id="ODQ68859.1"/>
    </source>
</evidence>
<dbReference type="OrthoDB" id="406544at2759"/>